<protein>
    <recommendedName>
        <fullName evidence="3">2-nitropropane dioxygenase</fullName>
    </recommendedName>
</protein>
<name>A0A7C9LCB7_9MICO</name>
<keyword evidence="2" id="KW-1185">Reference proteome</keyword>
<dbReference type="OrthoDB" id="3782133at2"/>
<proteinExistence type="predicted"/>
<gene>
    <name evidence="1" type="ORF">GLX25_04680</name>
</gene>
<dbReference type="AlphaFoldDB" id="A0A7C9LCB7"/>
<evidence type="ECO:0000313" key="2">
    <source>
        <dbReference type="Proteomes" id="UP000480122"/>
    </source>
</evidence>
<dbReference type="EMBL" id="WODA01000006">
    <property type="protein sequence ID" value="MUN06412.1"/>
    <property type="molecule type" value="Genomic_DNA"/>
</dbReference>
<sequence length="292" mass="32196">MDESRVSVPLQVRLQFGHAAVQYVADEVGADLLHIKGAAVDPTLRAGHFGTDVDVMVRPDQVAAIDGALRRAGWSLYSTFANGSPFGHAQTYLHPDWGYVDVHRYFPGIGLEPAAAFDVLWGDRGRLEIAGVLCSVPSVAGQRVLLVLNAARSASGGRRDLPVVWDEADAAQRAAMEELVPRLRAEVAFAAATGDLERYRGRREYLLWKVVSQGGPRSLEWWARIQAAPDLGTRLRLVGRAPLVNVDHLAHRLGRRPSRWEIVVEFVRRPAVAAREAVRAARARLRRQGVTR</sequence>
<organism evidence="1 2">
    <name type="scientific">Agromyces luteolus</name>
    <dbReference type="NCBI Taxonomy" id="88373"/>
    <lineage>
        <taxon>Bacteria</taxon>
        <taxon>Bacillati</taxon>
        <taxon>Actinomycetota</taxon>
        <taxon>Actinomycetes</taxon>
        <taxon>Micrococcales</taxon>
        <taxon>Microbacteriaceae</taxon>
        <taxon>Agromyces</taxon>
    </lineage>
</organism>
<accession>A0A7C9LCB7</accession>
<evidence type="ECO:0000313" key="1">
    <source>
        <dbReference type="EMBL" id="MUN06412.1"/>
    </source>
</evidence>
<dbReference type="RefSeq" id="WP_155841076.1">
    <property type="nucleotide sequence ID" value="NZ_BAAAIA010000009.1"/>
</dbReference>
<dbReference type="Proteomes" id="UP000480122">
    <property type="component" value="Unassembled WGS sequence"/>
</dbReference>
<comment type="caution">
    <text evidence="1">The sequence shown here is derived from an EMBL/GenBank/DDBJ whole genome shotgun (WGS) entry which is preliminary data.</text>
</comment>
<reference evidence="1 2" key="1">
    <citation type="submission" date="2019-11" db="EMBL/GenBank/DDBJ databases">
        <title>Agromyces kandeliae sp. nov., isolated from mangrove soil.</title>
        <authorList>
            <person name="Wang R."/>
        </authorList>
    </citation>
    <scope>NUCLEOTIDE SEQUENCE [LARGE SCALE GENOMIC DNA]</scope>
    <source>
        <strain evidence="1 2">JCM 11431</strain>
    </source>
</reference>
<evidence type="ECO:0008006" key="3">
    <source>
        <dbReference type="Google" id="ProtNLM"/>
    </source>
</evidence>